<dbReference type="AlphaFoldDB" id="D0LQV9"/>
<comment type="function">
    <text evidence="4">Involved in production of the polyketide antibiotic thailandamide.</text>
</comment>
<proteinExistence type="predicted"/>
<dbReference type="InterPro" id="IPR020841">
    <property type="entry name" value="PKS_Beta-ketoAc_synthase_dom"/>
</dbReference>
<dbReference type="PANTHER" id="PTHR43775">
    <property type="entry name" value="FATTY ACID SYNTHASE"/>
    <property type="match status" value="1"/>
</dbReference>
<dbReference type="SUPFAM" id="SSF53901">
    <property type="entry name" value="Thiolase-like"/>
    <property type="match status" value="1"/>
</dbReference>
<dbReference type="Gene3D" id="1.10.1200.10">
    <property type="entry name" value="ACP-like"/>
    <property type="match status" value="1"/>
</dbReference>
<dbReference type="InterPro" id="IPR036736">
    <property type="entry name" value="ACP-like_sf"/>
</dbReference>
<evidence type="ECO:0000259" key="6">
    <source>
        <dbReference type="PROSITE" id="PS50075"/>
    </source>
</evidence>
<dbReference type="GO" id="GO:0031177">
    <property type="term" value="F:phosphopantetheine binding"/>
    <property type="evidence" value="ECO:0007669"/>
    <property type="project" value="InterPro"/>
</dbReference>
<dbReference type="PROSITE" id="PS00606">
    <property type="entry name" value="KS3_1"/>
    <property type="match status" value="1"/>
</dbReference>
<dbReference type="EMBL" id="CP001804">
    <property type="protein sequence ID" value="ACY15467.1"/>
    <property type="molecule type" value="Genomic_DNA"/>
</dbReference>
<dbReference type="InterPro" id="IPR050091">
    <property type="entry name" value="PKS_NRPS_Biosynth_Enz"/>
</dbReference>
<dbReference type="InterPro" id="IPR014043">
    <property type="entry name" value="Acyl_transferase_dom"/>
</dbReference>
<dbReference type="HOGENOM" id="CLU_000022_16_6_7"/>
<dbReference type="InterPro" id="IPR032821">
    <property type="entry name" value="PKS_assoc"/>
</dbReference>
<dbReference type="Pfam" id="PF00109">
    <property type="entry name" value="ketoacyl-synt"/>
    <property type="match status" value="1"/>
</dbReference>
<dbReference type="Pfam" id="PF00698">
    <property type="entry name" value="Acyl_transf_1"/>
    <property type="match status" value="1"/>
</dbReference>
<dbReference type="InterPro" id="IPR014031">
    <property type="entry name" value="Ketoacyl_synth_C"/>
</dbReference>
<feature type="region of interest" description="Disordered" evidence="5">
    <location>
        <begin position="912"/>
        <end position="932"/>
    </location>
</feature>
<dbReference type="InterPro" id="IPR016039">
    <property type="entry name" value="Thiolase-like"/>
</dbReference>
<dbReference type="GO" id="GO:0004315">
    <property type="term" value="F:3-oxoacyl-[acyl-carrier-protein] synthase activity"/>
    <property type="evidence" value="ECO:0007669"/>
    <property type="project" value="InterPro"/>
</dbReference>
<dbReference type="SMART" id="SM00823">
    <property type="entry name" value="PKS_PP"/>
    <property type="match status" value="1"/>
</dbReference>
<accession>D0LQV9</accession>
<dbReference type="InterPro" id="IPR020806">
    <property type="entry name" value="PKS_PP-bd"/>
</dbReference>
<name>D0LQV9_HALO1</name>
<evidence type="ECO:0000313" key="8">
    <source>
        <dbReference type="EMBL" id="ACY15467.1"/>
    </source>
</evidence>
<dbReference type="GO" id="GO:0004312">
    <property type="term" value="F:fatty acid synthase activity"/>
    <property type="evidence" value="ECO:0007669"/>
    <property type="project" value="TreeGrafter"/>
</dbReference>
<dbReference type="PANTHER" id="PTHR43775:SF51">
    <property type="entry name" value="INACTIVE PHENOLPHTHIOCEROL SYNTHESIS POLYKETIDE SYNTHASE TYPE I PKS1-RELATED"/>
    <property type="match status" value="1"/>
</dbReference>
<protein>
    <submittedName>
        <fullName evidence="8">Acyl transferase</fullName>
    </submittedName>
</protein>
<sequence length="1114" mass="120255">MSSRELKLAEYVKRLTQKLEAAEARTQRLEAKLSEPIAIIAMSCRYPGGVCSPEGLWEALREGRDLVSAFPDDRGWDVATLYDEDPDAKGKTYTREGGFLAEPGHFDPAFFGISAKEALLIDPQQRLLLETTWEAFERAGIVPSKLQGSPTGVFIGIMSQDYVTRLLTEEGLEDDGTLGLGSSASIASGRIAYKFGLEGPTVTVDTACSSSLVALHLGSQALRQGDCNLALVGGATIMASPTTFVEFSRMRGLSPDGRCRAFSQNANGTGLSEGVGLVLLERLSDAQKNGHPILATVRGSAVNQDGKSQGLTAPSGTSQQRVIRHALAAAGLSAREVDAVEAHGTGTTLGDPIEAQALIAIYGQDRTKHTPLWLGSLKSTLGHAQAAAGIGGVIKMVMAMQHGLLPRTLHSEPPSSEVDWSAGSVRLLSEARPWNENGHPRRAGVSSFGVSGTNSHAILEQPRAQASMPTDSSPTHTALPLLLSGLTEPALRAQAAKLSEYLALHPQLSLADLAHSLAHTRSHFAQRAAVVAHDHAALRSGLDAIARGEFAQHVVSGRHKQVRKVAFVFPGQGSQWPEMARSLLVHSSVFRAQMEDCERALAPFLTWSPLAVLEGGLDIDMERLDVVQPLLFAMMVSLAAVWRHYGVEPDAVIGHSQGEIAAAYVAGALSLEDAASVVALRSRTLTCLRGKGAMAAVELSVKDLEPHLQRFGQRVAVAGINGPHSTVLSGTPEAIDALLATLAEQAAPQIFARKIRVDYASHGPQVTSLRGELAEQLCGIRPRPTKVPFYSTVSGQRIDGAALDGDYWYQNLRHTVLFDAAVQRLLDDEHRVFVEISPHPILKLVLHEALETRKGSGIVVGSLQRGNGSLDRIVLALAELHVHGYAVDWSKVLPRANTVLLPTYAFQRQRYWPESPHRPPHQPGSARERDFQDAAKRADLDALATILRIEDEAERASLAAVLPALTRLYRERPVPLHSGNLEQAEQTDELERAESAAQRHPRPPVSAAYVAPSTDLEYLLADAWQQVLGVREVGIHDDFFELGGNSLNASQILTRLKRSFPVPIRFDLFFGNPTIAMLAPRIEELLVAALESLPDEEVQRLLATHPPEPRGTDA</sequence>
<dbReference type="SUPFAM" id="SSF55048">
    <property type="entry name" value="Probable ACP-binding domain of malonyl-CoA ACP transacylase"/>
    <property type="match status" value="1"/>
</dbReference>
<dbReference type="PROSITE" id="PS52004">
    <property type="entry name" value="KS3_2"/>
    <property type="match status" value="1"/>
</dbReference>
<dbReference type="SMART" id="SM00827">
    <property type="entry name" value="PKS_AT"/>
    <property type="match status" value="1"/>
</dbReference>
<dbReference type="Gene3D" id="3.40.366.10">
    <property type="entry name" value="Malonyl-Coenzyme A Acyl Carrier Protein, domain 2"/>
    <property type="match status" value="1"/>
</dbReference>
<dbReference type="InterPro" id="IPR018201">
    <property type="entry name" value="Ketoacyl_synth_AS"/>
</dbReference>
<feature type="domain" description="Carrier" evidence="6">
    <location>
        <begin position="1011"/>
        <end position="1086"/>
    </location>
</feature>
<dbReference type="InterPro" id="IPR016036">
    <property type="entry name" value="Malonyl_transacylase_ACP-bd"/>
</dbReference>
<dbReference type="SUPFAM" id="SSF52151">
    <property type="entry name" value="FabD/lysophospholipase-like"/>
    <property type="match status" value="1"/>
</dbReference>
<dbReference type="FunFam" id="3.40.366.10:FF:000002">
    <property type="entry name" value="Probable polyketide synthase 2"/>
    <property type="match status" value="1"/>
</dbReference>
<dbReference type="Gene3D" id="3.40.47.10">
    <property type="match status" value="1"/>
</dbReference>
<dbReference type="CDD" id="cd00833">
    <property type="entry name" value="PKS"/>
    <property type="match status" value="1"/>
</dbReference>
<organism evidence="8 9">
    <name type="scientific">Haliangium ochraceum (strain DSM 14365 / JCM 11303 / SMP-2)</name>
    <dbReference type="NCBI Taxonomy" id="502025"/>
    <lineage>
        <taxon>Bacteria</taxon>
        <taxon>Pseudomonadati</taxon>
        <taxon>Myxococcota</taxon>
        <taxon>Polyangia</taxon>
        <taxon>Haliangiales</taxon>
        <taxon>Kofleriaceae</taxon>
        <taxon>Haliangium</taxon>
    </lineage>
</organism>
<keyword evidence="3 8" id="KW-0808">Transferase</keyword>
<dbReference type="FunFam" id="3.40.47.10:FF:000019">
    <property type="entry name" value="Polyketide synthase type I"/>
    <property type="match status" value="1"/>
</dbReference>
<dbReference type="InterPro" id="IPR001227">
    <property type="entry name" value="Ac_transferase_dom_sf"/>
</dbReference>
<dbReference type="SUPFAM" id="SSF47336">
    <property type="entry name" value="ACP-like"/>
    <property type="match status" value="1"/>
</dbReference>
<reference evidence="8 9" key="1">
    <citation type="journal article" date="2010" name="Stand. Genomic Sci.">
        <title>Complete genome sequence of Haliangium ochraceum type strain (SMP-2).</title>
        <authorList>
            <consortium name="US DOE Joint Genome Institute (JGI-PGF)"/>
            <person name="Ivanova N."/>
            <person name="Daum C."/>
            <person name="Lang E."/>
            <person name="Abt B."/>
            <person name="Kopitz M."/>
            <person name="Saunders E."/>
            <person name="Lapidus A."/>
            <person name="Lucas S."/>
            <person name="Glavina Del Rio T."/>
            <person name="Nolan M."/>
            <person name="Tice H."/>
            <person name="Copeland A."/>
            <person name="Cheng J.F."/>
            <person name="Chen F."/>
            <person name="Bruce D."/>
            <person name="Goodwin L."/>
            <person name="Pitluck S."/>
            <person name="Mavromatis K."/>
            <person name="Pati A."/>
            <person name="Mikhailova N."/>
            <person name="Chen A."/>
            <person name="Palaniappan K."/>
            <person name="Land M."/>
            <person name="Hauser L."/>
            <person name="Chang Y.J."/>
            <person name="Jeffries C.D."/>
            <person name="Detter J.C."/>
            <person name="Brettin T."/>
            <person name="Rohde M."/>
            <person name="Goker M."/>
            <person name="Bristow J."/>
            <person name="Markowitz V."/>
            <person name="Eisen J.A."/>
            <person name="Hugenholtz P."/>
            <person name="Kyrpides N.C."/>
            <person name="Klenk H.P."/>
        </authorList>
    </citation>
    <scope>NUCLEOTIDE SEQUENCE [LARGE SCALE GENOMIC DNA]</scope>
    <source>
        <strain evidence="9">DSM 14365 / CIP 107738 / JCM 11303 / AJ 13395 / SMP-2</strain>
    </source>
</reference>
<dbReference type="eggNOG" id="COG3321">
    <property type="taxonomic scope" value="Bacteria"/>
</dbReference>
<dbReference type="InterPro" id="IPR009081">
    <property type="entry name" value="PP-bd_ACP"/>
</dbReference>
<keyword evidence="1" id="KW-0596">Phosphopantetheine</keyword>
<evidence type="ECO:0000313" key="9">
    <source>
        <dbReference type="Proteomes" id="UP000001880"/>
    </source>
</evidence>
<dbReference type="InterPro" id="IPR016035">
    <property type="entry name" value="Acyl_Trfase/lysoPLipase"/>
</dbReference>
<evidence type="ECO:0000256" key="4">
    <source>
        <dbReference type="ARBA" id="ARBA00054155"/>
    </source>
</evidence>
<keyword evidence="9" id="KW-1185">Reference proteome</keyword>
<keyword evidence="2" id="KW-0597">Phosphoprotein</keyword>
<dbReference type="Pfam" id="PF02801">
    <property type="entry name" value="Ketoacyl-synt_C"/>
    <property type="match status" value="1"/>
</dbReference>
<evidence type="ECO:0000256" key="2">
    <source>
        <dbReference type="ARBA" id="ARBA00022553"/>
    </source>
</evidence>
<dbReference type="InterPro" id="IPR014030">
    <property type="entry name" value="Ketoacyl_synth_N"/>
</dbReference>
<dbReference type="GO" id="GO:0006633">
    <property type="term" value="P:fatty acid biosynthetic process"/>
    <property type="evidence" value="ECO:0007669"/>
    <property type="project" value="InterPro"/>
</dbReference>
<dbReference type="PROSITE" id="PS50075">
    <property type="entry name" value="CARRIER"/>
    <property type="match status" value="1"/>
</dbReference>
<dbReference type="Proteomes" id="UP000001880">
    <property type="component" value="Chromosome"/>
</dbReference>
<dbReference type="Pfam" id="PF00550">
    <property type="entry name" value="PP-binding"/>
    <property type="match status" value="1"/>
</dbReference>
<dbReference type="Pfam" id="PF16197">
    <property type="entry name" value="KAsynt_C_assoc"/>
    <property type="match status" value="1"/>
</dbReference>
<feature type="region of interest" description="Disordered" evidence="5">
    <location>
        <begin position="976"/>
        <end position="1005"/>
    </location>
</feature>
<dbReference type="Gene3D" id="3.30.70.3290">
    <property type="match status" value="1"/>
</dbReference>
<dbReference type="STRING" id="502025.Hoch_2953"/>
<gene>
    <name evidence="8" type="ordered locus">Hoch_2953</name>
</gene>
<dbReference type="OrthoDB" id="5349841at2"/>
<evidence type="ECO:0000256" key="5">
    <source>
        <dbReference type="SAM" id="MobiDB-lite"/>
    </source>
</evidence>
<evidence type="ECO:0000256" key="1">
    <source>
        <dbReference type="ARBA" id="ARBA00022450"/>
    </source>
</evidence>
<dbReference type="KEGG" id="hoh:Hoch_2953"/>
<evidence type="ECO:0000259" key="7">
    <source>
        <dbReference type="PROSITE" id="PS52004"/>
    </source>
</evidence>
<dbReference type="SMART" id="SM00825">
    <property type="entry name" value="PKS_KS"/>
    <property type="match status" value="1"/>
</dbReference>
<evidence type="ECO:0000256" key="3">
    <source>
        <dbReference type="ARBA" id="ARBA00022679"/>
    </source>
</evidence>
<feature type="domain" description="Ketosynthase family 3 (KS3)" evidence="7">
    <location>
        <begin position="34"/>
        <end position="461"/>
    </location>
</feature>